<accession>A0A9P8BZ99</accession>
<dbReference type="OrthoDB" id="5244761at2759"/>
<keyword evidence="2" id="KW-1185">Reference proteome</keyword>
<organism evidence="1 2">
    <name type="scientific">Amylocarpus encephaloides</name>
    <dbReference type="NCBI Taxonomy" id="45428"/>
    <lineage>
        <taxon>Eukaryota</taxon>
        <taxon>Fungi</taxon>
        <taxon>Dikarya</taxon>
        <taxon>Ascomycota</taxon>
        <taxon>Pezizomycotina</taxon>
        <taxon>Leotiomycetes</taxon>
        <taxon>Helotiales</taxon>
        <taxon>Helotiales incertae sedis</taxon>
        <taxon>Amylocarpus</taxon>
    </lineage>
</organism>
<sequence>MLTPKFTWHENDPPATTILAARLWAKYYGAQSIAYRPFVLKILEYSAFRRTGDIEPKVLDCARICIQALIKSTSAFHGLSDPGVHRLLVENVWVIAHAHICSP</sequence>
<reference evidence="1" key="1">
    <citation type="journal article" date="2021" name="IMA Fungus">
        <title>Genomic characterization of three marine fungi, including Emericellopsis atlantica sp. nov. with signatures of a generalist lifestyle and marine biomass degradation.</title>
        <authorList>
            <person name="Hagestad O.C."/>
            <person name="Hou L."/>
            <person name="Andersen J.H."/>
            <person name="Hansen E.H."/>
            <person name="Altermark B."/>
            <person name="Li C."/>
            <person name="Kuhnert E."/>
            <person name="Cox R.J."/>
            <person name="Crous P.W."/>
            <person name="Spatafora J.W."/>
            <person name="Lail K."/>
            <person name="Amirebrahimi M."/>
            <person name="Lipzen A."/>
            <person name="Pangilinan J."/>
            <person name="Andreopoulos W."/>
            <person name="Hayes R.D."/>
            <person name="Ng V."/>
            <person name="Grigoriev I.V."/>
            <person name="Jackson S.A."/>
            <person name="Sutton T.D.S."/>
            <person name="Dobson A.D.W."/>
            <person name="Rama T."/>
        </authorList>
    </citation>
    <scope>NUCLEOTIDE SEQUENCE</scope>
    <source>
        <strain evidence="1">TRa018bII</strain>
    </source>
</reference>
<gene>
    <name evidence="1" type="ORF">BJ875DRAFT_479028</name>
</gene>
<dbReference type="PANTHER" id="PTHR47785:SF4">
    <property type="entry name" value="ZN(II)2CYS6 TRANSCRIPTION FACTOR (EUROFUNG)"/>
    <property type="match status" value="1"/>
</dbReference>
<evidence type="ECO:0000313" key="2">
    <source>
        <dbReference type="Proteomes" id="UP000824998"/>
    </source>
</evidence>
<evidence type="ECO:0000313" key="1">
    <source>
        <dbReference type="EMBL" id="KAG9227940.1"/>
    </source>
</evidence>
<dbReference type="AlphaFoldDB" id="A0A9P8BZ99"/>
<dbReference type="EMBL" id="MU252476">
    <property type="protein sequence ID" value="KAG9227940.1"/>
    <property type="molecule type" value="Genomic_DNA"/>
</dbReference>
<protein>
    <submittedName>
        <fullName evidence="1">Uncharacterized protein</fullName>
    </submittedName>
</protein>
<name>A0A9P8BZ99_9HELO</name>
<dbReference type="PANTHER" id="PTHR47785">
    <property type="entry name" value="ZN(II)2CYS6 TRANSCRIPTION FACTOR (EUROFUNG)-RELATED-RELATED"/>
    <property type="match status" value="1"/>
</dbReference>
<dbReference type="InterPro" id="IPR053181">
    <property type="entry name" value="EcdB-like_regulator"/>
</dbReference>
<dbReference type="Proteomes" id="UP000824998">
    <property type="component" value="Unassembled WGS sequence"/>
</dbReference>
<proteinExistence type="predicted"/>
<comment type="caution">
    <text evidence="1">The sequence shown here is derived from an EMBL/GenBank/DDBJ whole genome shotgun (WGS) entry which is preliminary data.</text>
</comment>